<dbReference type="OrthoDB" id="3833019at2759"/>
<organism evidence="2 3">
    <name type="scientific">Teratosphaeria destructans</name>
    <dbReference type="NCBI Taxonomy" id="418781"/>
    <lineage>
        <taxon>Eukaryota</taxon>
        <taxon>Fungi</taxon>
        <taxon>Dikarya</taxon>
        <taxon>Ascomycota</taxon>
        <taxon>Pezizomycotina</taxon>
        <taxon>Dothideomycetes</taxon>
        <taxon>Dothideomycetidae</taxon>
        <taxon>Mycosphaerellales</taxon>
        <taxon>Teratosphaeriaceae</taxon>
        <taxon>Teratosphaeria</taxon>
    </lineage>
</organism>
<comment type="caution">
    <text evidence="2">The sequence shown here is derived from an EMBL/GenBank/DDBJ whole genome shotgun (WGS) entry which is preliminary data.</text>
</comment>
<sequence length="60" mass="6731">MSASNNNMEHVDLEMQYQPAREQMSVDAASAPSQIEENTTDKKRTVLGMRGGGIIRKLYM</sequence>
<accession>A0A9W7SNW4</accession>
<keyword evidence="3" id="KW-1185">Reference proteome</keyword>
<dbReference type="AlphaFoldDB" id="A0A9W7SNW4"/>
<gene>
    <name evidence="2" type="ORF">Tdes44962_MAKER03834</name>
</gene>
<protein>
    <submittedName>
        <fullName evidence="2">Uncharacterized protein</fullName>
    </submittedName>
</protein>
<proteinExistence type="predicted"/>
<name>A0A9W7SNW4_9PEZI</name>
<evidence type="ECO:0000313" key="3">
    <source>
        <dbReference type="Proteomes" id="UP001138500"/>
    </source>
</evidence>
<reference evidence="2 3" key="1">
    <citation type="journal article" date="2018" name="IMA Fungus">
        <title>IMA Genome-F 10: Nine draft genome sequences of Claviceps purpurea s.lat., including C. arundinis, C. humidiphila, and C. cf. spartinae, pseudomolecules for the pitch canker pathogen Fusarium circinatum, draft genome of Davidsoniella eucalypti, Grosmannia galeiformis, Quambalaria eucalypti, and Teratosphaeria destructans.</title>
        <authorList>
            <person name="Wingfield B.D."/>
            <person name="Liu M."/>
            <person name="Nguyen H.D."/>
            <person name="Lane F.A."/>
            <person name="Morgan S.W."/>
            <person name="De Vos L."/>
            <person name="Wilken P.M."/>
            <person name="Duong T.A."/>
            <person name="Aylward J."/>
            <person name="Coetzee M.P."/>
            <person name="Dadej K."/>
            <person name="De Beer Z.W."/>
            <person name="Findlay W."/>
            <person name="Havenga M."/>
            <person name="Kolarik M."/>
            <person name="Menzies J.G."/>
            <person name="Naidoo K."/>
            <person name="Pochopski O."/>
            <person name="Shoukouhi P."/>
            <person name="Santana Q.C."/>
            <person name="Seifert K.A."/>
            <person name="Soal N."/>
            <person name="Steenkamp E.T."/>
            <person name="Tatham C.T."/>
            <person name="van der Nest M.A."/>
            <person name="Wingfield M.J."/>
        </authorList>
    </citation>
    <scope>NUCLEOTIDE SEQUENCE [LARGE SCALE GENOMIC DNA]</scope>
    <source>
        <strain evidence="2">CMW44962</strain>
    </source>
</reference>
<reference evidence="2 3" key="2">
    <citation type="journal article" date="2021" name="Curr. Genet.">
        <title>Genetic response to nitrogen starvation in the aggressive Eucalyptus foliar pathogen Teratosphaeria destructans.</title>
        <authorList>
            <person name="Havenga M."/>
            <person name="Wingfield B.D."/>
            <person name="Wingfield M.J."/>
            <person name="Dreyer L.L."/>
            <person name="Roets F."/>
            <person name="Aylward J."/>
        </authorList>
    </citation>
    <scope>NUCLEOTIDE SEQUENCE [LARGE SCALE GENOMIC DNA]</scope>
    <source>
        <strain evidence="2">CMW44962</strain>
    </source>
</reference>
<dbReference type="Proteomes" id="UP001138500">
    <property type="component" value="Unassembled WGS sequence"/>
</dbReference>
<evidence type="ECO:0000256" key="1">
    <source>
        <dbReference type="SAM" id="MobiDB-lite"/>
    </source>
</evidence>
<dbReference type="EMBL" id="RIBY02002045">
    <property type="protein sequence ID" value="KAH9826051.1"/>
    <property type="molecule type" value="Genomic_DNA"/>
</dbReference>
<evidence type="ECO:0000313" key="2">
    <source>
        <dbReference type="EMBL" id="KAH9826051.1"/>
    </source>
</evidence>
<feature type="region of interest" description="Disordered" evidence="1">
    <location>
        <begin position="22"/>
        <end position="44"/>
    </location>
</feature>